<dbReference type="Proteomes" id="UP000198607">
    <property type="component" value="Unassembled WGS sequence"/>
</dbReference>
<dbReference type="Pfam" id="PF09351">
    <property type="entry name" value="DUF1993"/>
    <property type="match status" value="1"/>
</dbReference>
<dbReference type="InterPro" id="IPR034660">
    <property type="entry name" value="DinB/YfiT-like"/>
</dbReference>
<protein>
    <recommendedName>
        <fullName evidence="3">DUF1993 domain-containing protein</fullName>
    </recommendedName>
</protein>
<dbReference type="AlphaFoldDB" id="A0A1G8HI82"/>
<organism evidence="1 2">
    <name type="scientific">Propionivibrio dicarboxylicus</name>
    <dbReference type="NCBI Taxonomy" id="83767"/>
    <lineage>
        <taxon>Bacteria</taxon>
        <taxon>Pseudomonadati</taxon>
        <taxon>Pseudomonadota</taxon>
        <taxon>Betaproteobacteria</taxon>
        <taxon>Rhodocyclales</taxon>
        <taxon>Rhodocyclaceae</taxon>
        <taxon>Propionivibrio</taxon>
    </lineage>
</organism>
<dbReference type="Gene3D" id="1.20.120.450">
    <property type="entry name" value="dinb family like domain"/>
    <property type="match status" value="1"/>
</dbReference>
<dbReference type="RefSeq" id="WP_091938534.1">
    <property type="nucleotide sequence ID" value="NZ_FNCY01000012.1"/>
</dbReference>
<dbReference type="PANTHER" id="PTHR36922">
    <property type="entry name" value="BLL2446 PROTEIN"/>
    <property type="match status" value="1"/>
</dbReference>
<dbReference type="STRING" id="83767.SAMN05660652_02807"/>
<reference evidence="1 2" key="1">
    <citation type="submission" date="2016-10" db="EMBL/GenBank/DDBJ databases">
        <authorList>
            <person name="de Groot N.N."/>
        </authorList>
    </citation>
    <scope>NUCLEOTIDE SEQUENCE [LARGE SCALE GENOMIC DNA]</scope>
    <source>
        <strain evidence="1 2">DSM 5885</strain>
    </source>
</reference>
<accession>A0A1G8HI82</accession>
<name>A0A1G8HI82_9RHOO</name>
<keyword evidence="2" id="KW-1185">Reference proteome</keyword>
<dbReference type="InterPro" id="IPR018531">
    <property type="entry name" value="DUF1993"/>
</dbReference>
<gene>
    <name evidence="1" type="ORF">SAMN05660652_02807</name>
</gene>
<sequence>MSLSMYDASIPVLKRWLQNLAAILKKAEEHAAQRKIEPTVLINARLFPDMFPLSRQVQIATDQAKGCAARLAGIEIPKFEDTEASFDELQARIAKTIGFLDGIQAAQIDGSETRTIVLDLHGGAKKEFLGKDYLLTWVFPNFYFHVTTAYAILRHNGIDVGKKDYLGA</sequence>
<evidence type="ECO:0000313" key="1">
    <source>
        <dbReference type="EMBL" id="SDI06376.1"/>
    </source>
</evidence>
<proteinExistence type="predicted"/>
<dbReference type="OrthoDB" id="338237at2"/>
<dbReference type="PANTHER" id="PTHR36922:SF1">
    <property type="entry name" value="DUF1993 DOMAIN-CONTAINING PROTEIN"/>
    <property type="match status" value="1"/>
</dbReference>
<evidence type="ECO:0008006" key="3">
    <source>
        <dbReference type="Google" id="ProtNLM"/>
    </source>
</evidence>
<evidence type="ECO:0000313" key="2">
    <source>
        <dbReference type="Proteomes" id="UP000198607"/>
    </source>
</evidence>
<dbReference type="SUPFAM" id="SSF109854">
    <property type="entry name" value="DinB/YfiT-like putative metalloenzymes"/>
    <property type="match status" value="1"/>
</dbReference>
<dbReference type="EMBL" id="FNCY01000012">
    <property type="protein sequence ID" value="SDI06376.1"/>
    <property type="molecule type" value="Genomic_DNA"/>
</dbReference>